<dbReference type="Gene3D" id="1.20.1070.10">
    <property type="entry name" value="Rhodopsin 7-helix transmembrane proteins"/>
    <property type="match status" value="1"/>
</dbReference>
<evidence type="ECO:0000256" key="3">
    <source>
        <dbReference type="ARBA" id="ARBA00022989"/>
    </source>
</evidence>
<evidence type="ECO:0000313" key="7">
    <source>
        <dbReference type="Proteomes" id="UP000192578"/>
    </source>
</evidence>
<feature type="transmembrane region" description="Helical" evidence="5">
    <location>
        <begin position="81"/>
        <end position="99"/>
    </location>
</feature>
<keyword evidence="4 5" id="KW-0472">Membrane</keyword>
<dbReference type="Proteomes" id="UP000192578">
    <property type="component" value="Unassembled WGS sequence"/>
</dbReference>
<evidence type="ECO:0000256" key="2">
    <source>
        <dbReference type="ARBA" id="ARBA00022692"/>
    </source>
</evidence>
<evidence type="ECO:0000256" key="4">
    <source>
        <dbReference type="ARBA" id="ARBA00023136"/>
    </source>
</evidence>
<keyword evidence="7" id="KW-1185">Reference proteome</keyword>
<dbReference type="InterPro" id="IPR000276">
    <property type="entry name" value="GPCR_Rhodpsn"/>
</dbReference>
<dbReference type="SUPFAM" id="SSF81321">
    <property type="entry name" value="Family A G protein-coupled receptor-like"/>
    <property type="match status" value="1"/>
</dbReference>
<comment type="subcellular location">
    <subcellularLocation>
        <location evidence="1">Membrane</location>
    </subcellularLocation>
</comment>
<dbReference type="EMBL" id="MTYJ01000010">
    <property type="protein sequence ID" value="OQV23651.1"/>
    <property type="molecule type" value="Genomic_DNA"/>
</dbReference>
<keyword evidence="2 5" id="KW-0812">Transmembrane</keyword>
<accession>A0A1W0X8Q3</accession>
<evidence type="ECO:0000256" key="1">
    <source>
        <dbReference type="ARBA" id="ARBA00004370"/>
    </source>
</evidence>
<organism evidence="6 7">
    <name type="scientific">Hypsibius exemplaris</name>
    <name type="common">Freshwater tardigrade</name>
    <dbReference type="NCBI Taxonomy" id="2072580"/>
    <lineage>
        <taxon>Eukaryota</taxon>
        <taxon>Metazoa</taxon>
        <taxon>Ecdysozoa</taxon>
        <taxon>Tardigrada</taxon>
        <taxon>Eutardigrada</taxon>
        <taxon>Parachela</taxon>
        <taxon>Hypsibioidea</taxon>
        <taxon>Hypsibiidae</taxon>
        <taxon>Hypsibius</taxon>
    </lineage>
</organism>
<evidence type="ECO:0008006" key="8">
    <source>
        <dbReference type="Google" id="ProtNLM"/>
    </source>
</evidence>
<dbReference type="CDD" id="cd00637">
    <property type="entry name" value="7tm_classA_rhodopsin-like"/>
    <property type="match status" value="1"/>
</dbReference>
<dbReference type="GO" id="GO:0016020">
    <property type="term" value="C:membrane"/>
    <property type="evidence" value="ECO:0007669"/>
    <property type="project" value="UniProtKB-SubCell"/>
</dbReference>
<dbReference type="AlphaFoldDB" id="A0A1W0X8Q3"/>
<name>A0A1W0X8Q3_HYPEX</name>
<sequence length="207" mass="23096">MYMASNLLGYGLNELGSHPTRHGISRLFGGLTFPAQLCHGWGTVAFLCIVAANWTHDVLAGNPFIAAIFPYRYKVFTARRLLTMAVITPWIISVGMNVIPASELTNFRYDPVPHWMGCVPGFISGQELYFDIVRFYLPCLISGVGYVSVLVQSKMALRRRVGDAVKRGAMRKCFKAARMLFACFLWFCVANFGTPTAAQFFPPCLFC</sequence>
<proteinExistence type="predicted"/>
<gene>
    <name evidence="6" type="ORF">BV898_02394</name>
</gene>
<dbReference type="Pfam" id="PF00001">
    <property type="entry name" value="7tm_1"/>
    <property type="match status" value="1"/>
</dbReference>
<reference evidence="7" key="1">
    <citation type="submission" date="2017-01" db="EMBL/GenBank/DDBJ databases">
        <title>Comparative genomics of anhydrobiosis in the tardigrade Hypsibius dujardini.</title>
        <authorList>
            <person name="Yoshida Y."/>
            <person name="Koutsovoulos G."/>
            <person name="Laetsch D."/>
            <person name="Stevens L."/>
            <person name="Kumar S."/>
            <person name="Horikawa D."/>
            <person name="Ishino K."/>
            <person name="Komine S."/>
            <person name="Tomita M."/>
            <person name="Blaxter M."/>
            <person name="Arakawa K."/>
        </authorList>
    </citation>
    <scope>NUCLEOTIDE SEQUENCE [LARGE SCALE GENOMIC DNA]</scope>
    <source>
        <strain evidence="7">Z151</strain>
    </source>
</reference>
<feature type="transmembrane region" description="Helical" evidence="5">
    <location>
        <begin position="176"/>
        <end position="193"/>
    </location>
</feature>
<evidence type="ECO:0000256" key="5">
    <source>
        <dbReference type="SAM" id="Phobius"/>
    </source>
</evidence>
<feature type="transmembrane region" description="Helical" evidence="5">
    <location>
        <begin position="132"/>
        <end position="151"/>
    </location>
</feature>
<protein>
    <recommendedName>
        <fullName evidence="8">G-protein coupled receptors family 1 profile domain-containing protein</fullName>
    </recommendedName>
</protein>
<keyword evidence="3 5" id="KW-1133">Transmembrane helix</keyword>
<evidence type="ECO:0000313" key="6">
    <source>
        <dbReference type="EMBL" id="OQV23651.1"/>
    </source>
</evidence>
<comment type="caution">
    <text evidence="6">The sequence shown here is derived from an EMBL/GenBank/DDBJ whole genome shotgun (WGS) entry which is preliminary data.</text>
</comment>
<dbReference type="GO" id="GO:0004930">
    <property type="term" value="F:G protein-coupled receptor activity"/>
    <property type="evidence" value="ECO:0007669"/>
    <property type="project" value="InterPro"/>
</dbReference>